<evidence type="ECO:0000313" key="1">
    <source>
        <dbReference type="EMBL" id="MFD1047885.1"/>
    </source>
</evidence>
<protein>
    <submittedName>
        <fullName evidence="1">Uncharacterized protein</fullName>
    </submittedName>
</protein>
<name>A0ABW3ME07_9PSEU</name>
<evidence type="ECO:0000313" key="2">
    <source>
        <dbReference type="Proteomes" id="UP001597045"/>
    </source>
</evidence>
<keyword evidence="2" id="KW-1185">Reference proteome</keyword>
<accession>A0ABW3ME07</accession>
<proteinExistence type="predicted"/>
<comment type="caution">
    <text evidence="1">The sequence shown here is derived from an EMBL/GenBank/DDBJ whole genome shotgun (WGS) entry which is preliminary data.</text>
</comment>
<gene>
    <name evidence="1" type="ORF">ACFQ1S_21255</name>
</gene>
<dbReference type="EMBL" id="JBHTIS010001294">
    <property type="protein sequence ID" value="MFD1047885.1"/>
    <property type="molecule type" value="Genomic_DNA"/>
</dbReference>
<organism evidence="1 2">
    <name type="scientific">Kibdelosporangium lantanae</name>
    <dbReference type="NCBI Taxonomy" id="1497396"/>
    <lineage>
        <taxon>Bacteria</taxon>
        <taxon>Bacillati</taxon>
        <taxon>Actinomycetota</taxon>
        <taxon>Actinomycetes</taxon>
        <taxon>Pseudonocardiales</taxon>
        <taxon>Pseudonocardiaceae</taxon>
        <taxon>Kibdelosporangium</taxon>
    </lineage>
</organism>
<reference evidence="2" key="1">
    <citation type="journal article" date="2019" name="Int. J. Syst. Evol. Microbiol.">
        <title>The Global Catalogue of Microorganisms (GCM) 10K type strain sequencing project: providing services to taxonomists for standard genome sequencing and annotation.</title>
        <authorList>
            <consortium name="The Broad Institute Genomics Platform"/>
            <consortium name="The Broad Institute Genome Sequencing Center for Infectious Disease"/>
            <person name="Wu L."/>
            <person name="Ma J."/>
        </authorList>
    </citation>
    <scope>NUCLEOTIDE SEQUENCE [LARGE SCALE GENOMIC DNA]</scope>
    <source>
        <strain evidence="2">JCM 31486</strain>
    </source>
</reference>
<dbReference type="Proteomes" id="UP001597045">
    <property type="component" value="Unassembled WGS sequence"/>
</dbReference>
<sequence>MVTHTLTAGQTAEVVEQITHARNRFANLGNILRHPRARGIGLDALALVVAVLDVWLIIPKNVETYSVVLSAVACTAMLFHRRWPFLAVLVTVPGYLAGPNDVYVSLSLVRRPSYSWPSRDSSTI</sequence>
<feature type="non-terminal residue" evidence="1">
    <location>
        <position position="124"/>
    </location>
</feature>